<proteinExistence type="predicted"/>
<dbReference type="PANTHER" id="PTHR24637">
    <property type="entry name" value="COLLAGEN"/>
    <property type="match status" value="1"/>
</dbReference>
<feature type="transmembrane region" description="Helical" evidence="3">
    <location>
        <begin position="65"/>
        <end position="89"/>
    </location>
</feature>
<feature type="region of interest" description="Disordered" evidence="2">
    <location>
        <begin position="219"/>
        <end position="341"/>
    </location>
</feature>
<dbReference type="EMBL" id="JBICCN010000144">
    <property type="protein sequence ID" value="KAL3089547.1"/>
    <property type="molecule type" value="Genomic_DNA"/>
</dbReference>
<keyword evidence="3" id="KW-1133">Transmembrane helix</keyword>
<feature type="compositionally biased region" description="Polar residues" evidence="2">
    <location>
        <begin position="22"/>
        <end position="37"/>
    </location>
</feature>
<accession>A0ABD2JG44</accession>
<evidence type="ECO:0000256" key="2">
    <source>
        <dbReference type="SAM" id="MobiDB-lite"/>
    </source>
</evidence>
<evidence type="ECO:0000313" key="4">
    <source>
        <dbReference type="EMBL" id="KAL3089547.1"/>
    </source>
</evidence>
<comment type="caution">
    <text evidence="4">The sequence shown here is derived from an EMBL/GenBank/DDBJ whole genome shotgun (WGS) entry which is preliminary data.</text>
</comment>
<protein>
    <submittedName>
        <fullName evidence="4">Uncharacterized protein</fullName>
    </submittedName>
</protein>
<evidence type="ECO:0000256" key="3">
    <source>
        <dbReference type="SAM" id="Phobius"/>
    </source>
</evidence>
<evidence type="ECO:0000313" key="5">
    <source>
        <dbReference type="Proteomes" id="UP001620645"/>
    </source>
</evidence>
<dbReference type="Pfam" id="PF01391">
    <property type="entry name" value="Collagen"/>
    <property type="match status" value="2"/>
</dbReference>
<dbReference type="Proteomes" id="UP001620645">
    <property type="component" value="Unassembled WGS sequence"/>
</dbReference>
<organism evidence="4 5">
    <name type="scientific">Heterodera schachtii</name>
    <name type="common">Sugarbeet cyst nematode worm</name>
    <name type="synonym">Tylenchus schachtii</name>
    <dbReference type="NCBI Taxonomy" id="97005"/>
    <lineage>
        <taxon>Eukaryota</taxon>
        <taxon>Metazoa</taxon>
        <taxon>Ecdysozoa</taxon>
        <taxon>Nematoda</taxon>
        <taxon>Chromadorea</taxon>
        <taxon>Rhabditida</taxon>
        <taxon>Tylenchina</taxon>
        <taxon>Tylenchomorpha</taxon>
        <taxon>Tylenchoidea</taxon>
        <taxon>Heteroderidae</taxon>
        <taxon>Heteroderinae</taxon>
        <taxon>Heterodera</taxon>
    </lineage>
</organism>
<feature type="region of interest" description="Disordered" evidence="2">
    <location>
        <begin position="22"/>
        <end position="55"/>
    </location>
</feature>
<dbReference type="AlphaFoldDB" id="A0ABD2JG44"/>
<keyword evidence="5" id="KW-1185">Reference proteome</keyword>
<keyword evidence="3" id="KW-0472">Membrane</keyword>
<dbReference type="InterPro" id="IPR008160">
    <property type="entry name" value="Collagen"/>
</dbReference>
<dbReference type="PANTHER" id="PTHR24637:SF354">
    <property type="entry name" value="COLLAGEN"/>
    <property type="match status" value="1"/>
</dbReference>
<feature type="region of interest" description="Disordered" evidence="2">
    <location>
        <begin position="163"/>
        <end position="196"/>
    </location>
</feature>
<name>A0ABD2JG44_HETSC</name>
<evidence type="ECO:0000256" key="1">
    <source>
        <dbReference type="ARBA" id="ARBA00022737"/>
    </source>
</evidence>
<keyword evidence="1" id="KW-0677">Repeat</keyword>
<keyword evidence="3" id="KW-0812">Transmembrane</keyword>
<gene>
    <name evidence="4" type="ORF">niasHS_006931</name>
</gene>
<sequence>MKTQPKHQKMVRRHSLELTPGTCSAQSSFRSPPITQNHRCRNGHPPLEQREEDERERRRENAYKAVLVLSLCFSLCAWTCILTVCPLLYQLLSFTTSQFDGILQFCEDTAQTVATESAELIEVYSREQQREEQLRLGGVNRTKSRNFRHVLPLHFQHQQQLQDGCRCSPDQGAQGTPGRKGMKGTPGAKGAPGIPARLPCEPLQDLKKYCPEKCPLGLQGPPGLRGHMGEKGRRGPIGPSGKNGDDGKTGPRGMPGPPGVPGLDGEDGESGTDAQPMQFVPGPPGAGGESGDPGPPGPRGLPGIDGPQGPQGRKGAQGNAGKMGAPGTPGPPGPIGEPGEDGHKGVCPTYCAMDGGVFFVEPPEWFFKNSKKRK</sequence>
<reference evidence="4 5" key="1">
    <citation type="submission" date="2024-10" db="EMBL/GenBank/DDBJ databases">
        <authorList>
            <person name="Kim D."/>
        </authorList>
    </citation>
    <scope>NUCLEOTIDE SEQUENCE [LARGE SCALE GENOMIC DNA]</scope>
    <source>
        <strain evidence="4">Taebaek</strain>
    </source>
</reference>